<name>A0A6G7YJS7_9ACTN</name>
<dbReference type="InterPro" id="IPR016181">
    <property type="entry name" value="Acyl_CoA_acyltransferase"/>
</dbReference>
<dbReference type="SUPFAM" id="SSF55729">
    <property type="entry name" value="Acyl-CoA N-acyltransferases (Nat)"/>
    <property type="match status" value="1"/>
</dbReference>
<accession>A0A6G7YJS7</accession>
<evidence type="ECO:0000313" key="2">
    <source>
        <dbReference type="EMBL" id="QIK76976.1"/>
    </source>
</evidence>
<dbReference type="GO" id="GO:1990189">
    <property type="term" value="F:protein N-terminal-serine acetyltransferase activity"/>
    <property type="evidence" value="ECO:0007669"/>
    <property type="project" value="TreeGrafter"/>
</dbReference>
<dbReference type="AlphaFoldDB" id="A0A6G7YJS7"/>
<dbReference type="GO" id="GO:0008999">
    <property type="term" value="F:protein-N-terminal-alanine acetyltransferase activity"/>
    <property type="evidence" value="ECO:0007669"/>
    <property type="project" value="TreeGrafter"/>
</dbReference>
<organism evidence="2 3">
    <name type="scientific">Nocardioides piscis</name>
    <dbReference type="NCBI Taxonomy" id="2714938"/>
    <lineage>
        <taxon>Bacteria</taxon>
        <taxon>Bacillati</taxon>
        <taxon>Actinomycetota</taxon>
        <taxon>Actinomycetes</taxon>
        <taxon>Propionibacteriales</taxon>
        <taxon>Nocardioidaceae</taxon>
        <taxon>Nocardioides</taxon>
    </lineage>
</organism>
<dbReference type="InterPro" id="IPR051908">
    <property type="entry name" value="Ribosomal_N-acetyltransferase"/>
</dbReference>
<dbReference type="RefSeq" id="WP_166320660.1">
    <property type="nucleotide sequence ID" value="NZ_CP049866.1"/>
</dbReference>
<protein>
    <submittedName>
        <fullName evidence="2">GNAT family N-acetyltransferase</fullName>
    </submittedName>
</protein>
<keyword evidence="2" id="KW-0808">Transferase</keyword>
<dbReference type="KEGG" id="npi:G7071_17575"/>
<dbReference type="GO" id="GO:0005737">
    <property type="term" value="C:cytoplasm"/>
    <property type="evidence" value="ECO:0007669"/>
    <property type="project" value="TreeGrafter"/>
</dbReference>
<dbReference type="PROSITE" id="PS51186">
    <property type="entry name" value="GNAT"/>
    <property type="match status" value="1"/>
</dbReference>
<dbReference type="EMBL" id="CP049866">
    <property type="protein sequence ID" value="QIK76976.1"/>
    <property type="molecule type" value="Genomic_DNA"/>
</dbReference>
<dbReference type="PANTHER" id="PTHR43441:SF11">
    <property type="entry name" value="RIBOSOMAL-PROTEIN-SERINE ACETYLTRANSFERASE"/>
    <property type="match status" value="1"/>
</dbReference>
<keyword evidence="3" id="KW-1185">Reference proteome</keyword>
<evidence type="ECO:0000259" key="1">
    <source>
        <dbReference type="PROSITE" id="PS51186"/>
    </source>
</evidence>
<dbReference type="Proteomes" id="UP000502035">
    <property type="component" value="Chromosome"/>
</dbReference>
<dbReference type="Gene3D" id="3.40.630.30">
    <property type="match status" value="1"/>
</dbReference>
<sequence>MRDIADIADIFPPLGLRVRSGPLELRGITDDVLAALADLATRGIHPPESMPFYVPWTQAPVDELPLNFVRYHWQTRAGFSPESWDLNLAVLHGGELVGVQGFSTSDYRVTRTGETGSWLGLAHQGKGIGTLMRQTLCAFLFEHLEAEEITSGAFTDNPASLAVSRKVGYRPNGVVRKTRREGEWATNQQLVLTARELVRSPYALEVDGVTPLRRLIGLDS</sequence>
<dbReference type="InterPro" id="IPR000182">
    <property type="entry name" value="GNAT_dom"/>
</dbReference>
<gene>
    <name evidence="2" type="ORF">G7071_17575</name>
</gene>
<dbReference type="PANTHER" id="PTHR43441">
    <property type="entry name" value="RIBOSOMAL-PROTEIN-SERINE ACETYLTRANSFERASE"/>
    <property type="match status" value="1"/>
</dbReference>
<dbReference type="Pfam" id="PF13302">
    <property type="entry name" value="Acetyltransf_3"/>
    <property type="match status" value="1"/>
</dbReference>
<reference evidence="2 3" key="1">
    <citation type="submission" date="2020-03" db="EMBL/GenBank/DDBJ databases">
        <title>Nocardioides sp. nov., isolated from fish.</title>
        <authorList>
            <person name="Hyun D.-W."/>
            <person name="Bae J.-W."/>
        </authorList>
    </citation>
    <scope>NUCLEOTIDE SEQUENCE [LARGE SCALE GENOMIC DNA]</scope>
    <source>
        <strain evidence="2 3">HDW12A</strain>
    </source>
</reference>
<feature type="domain" description="N-acetyltransferase" evidence="1">
    <location>
        <begin position="23"/>
        <end position="195"/>
    </location>
</feature>
<evidence type="ECO:0000313" key="3">
    <source>
        <dbReference type="Proteomes" id="UP000502035"/>
    </source>
</evidence>
<proteinExistence type="predicted"/>